<dbReference type="EMBL" id="GBRH01205844">
    <property type="protein sequence ID" value="JAD92051.1"/>
    <property type="molecule type" value="Transcribed_RNA"/>
</dbReference>
<evidence type="ECO:0000313" key="1">
    <source>
        <dbReference type="EMBL" id="JAD92051.1"/>
    </source>
</evidence>
<reference evidence="1" key="1">
    <citation type="submission" date="2014-09" db="EMBL/GenBank/DDBJ databases">
        <authorList>
            <person name="Magalhaes I.L.F."/>
            <person name="Oliveira U."/>
            <person name="Santos F.R."/>
            <person name="Vidigal T.H.D.A."/>
            <person name="Brescovit A.D."/>
            <person name="Santos A.J."/>
        </authorList>
    </citation>
    <scope>NUCLEOTIDE SEQUENCE</scope>
    <source>
        <tissue evidence="1">Shoot tissue taken approximately 20 cm above the soil surface</tissue>
    </source>
</reference>
<protein>
    <submittedName>
        <fullName evidence="1">Uncharacterized protein</fullName>
    </submittedName>
</protein>
<organism evidence="1">
    <name type="scientific">Arundo donax</name>
    <name type="common">Giant reed</name>
    <name type="synonym">Donax arundinaceus</name>
    <dbReference type="NCBI Taxonomy" id="35708"/>
    <lineage>
        <taxon>Eukaryota</taxon>
        <taxon>Viridiplantae</taxon>
        <taxon>Streptophyta</taxon>
        <taxon>Embryophyta</taxon>
        <taxon>Tracheophyta</taxon>
        <taxon>Spermatophyta</taxon>
        <taxon>Magnoliopsida</taxon>
        <taxon>Liliopsida</taxon>
        <taxon>Poales</taxon>
        <taxon>Poaceae</taxon>
        <taxon>PACMAD clade</taxon>
        <taxon>Arundinoideae</taxon>
        <taxon>Arundineae</taxon>
        <taxon>Arundo</taxon>
    </lineage>
</organism>
<dbReference type="AlphaFoldDB" id="A0A0A9DW94"/>
<name>A0A0A9DW94_ARUDO</name>
<sequence>MLLLIISAEHLNFTWLRGPVIPILCNYLPFTEKRGS</sequence>
<proteinExistence type="predicted"/>
<accession>A0A0A9DW94</accession>
<reference evidence="1" key="2">
    <citation type="journal article" date="2015" name="Data Brief">
        <title>Shoot transcriptome of the giant reed, Arundo donax.</title>
        <authorList>
            <person name="Barrero R.A."/>
            <person name="Guerrero F.D."/>
            <person name="Moolhuijzen P."/>
            <person name="Goolsby J.A."/>
            <person name="Tidwell J."/>
            <person name="Bellgard S.E."/>
            <person name="Bellgard M.I."/>
        </authorList>
    </citation>
    <scope>NUCLEOTIDE SEQUENCE</scope>
    <source>
        <tissue evidence="1">Shoot tissue taken approximately 20 cm above the soil surface</tissue>
    </source>
</reference>